<dbReference type="GO" id="GO:0003848">
    <property type="term" value="F:2-amino-4-hydroxy-6-hydroxymethyldihydropteridine diphosphokinase activity"/>
    <property type="evidence" value="ECO:0007669"/>
    <property type="project" value="UniProtKB-EC"/>
</dbReference>
<keyword evidence="8" id="KW-0289">Folate biosynthesis</keyword>
<organism evidence="10 11">
    <name type="scientific">Bacillus salitolerans</name>
    <dbReference type="NCBI Taxonomy" id="1437434"/>
    <lineage>
        <taxon>Bacteria</taxon>
        <taxon>Bacillati</taxon>
        <taxon>Bacillota</taxon>
        <taxon>Bacilli</taxon>
        <taxon>Bacillales</taxon>
        <taxon>Bacillaceae</taxon>
        <taxon>Bacillus</taxon>
    </lineage>
</organism>
<proteinExistence type="predicted"/>
<dbReference type="Proteomes" id="UP001597214">
    <property type="component" value="Unassembled WGS sequence"/>
</dbReference>
<evidence type="ECO:0000256" key="1">
    <source>
        <dbReference type="ARBA" id="ARBA00000198"/>
    </source>
</evidence>
<gene>
    <name evidence="10" type="primary">folK</name>
    <name evidence="10" type="ORF">ACFSCX_10160</name>
</gene>
<dbReference type="CDD" id="cd00483">
    <property type="entry name" value="HPPK"/>
    <property type="match status" value="1"/>
</dbReference>
<evidence type="ECO:0000256" key="6">
    <source>
        <dbReference type="ARBA" id="ARBA00022777"/>
    </source>
</evidence>
<comment type="catalytic activity">
    <reaction evidence="1">
        <text>6-hydroxymethyl-7,8-dihydropterin + ATP = (7,8-dihydropterin-6-yl)methyl diphosphate + AMP + H(+)</text>
        <dbReference type="Rhea" id="RHEA:11412"/>
        <dbReference type="ChEBI" id="CHEBI:15378"/>
        <dbReference type="ChEBI" id="CHEBI:30616"/>
        <dbReference type="ChEBI" id="CHEBI:44841"/>
        <dbReference type="ChEBI" id="CHEBI:72950"/>
        <dbReference type="ChEBI" id="CHEBI:456215"/>
        <dbReference type="EC" id="2.7.6.3"/>
    </reaction>
</comment>
<dbReference type="SUPFAM" id="SSF55083">
    <property type="entry name" value="6-hydroxymethyl-7,8-dihydropterin pyrophosphokinase, HPPK"/>
    <property type="match status" value="1"/>
</dbReference>
<evidence type="ECO:0000256" key="4">
    <source>
        <dbReference type="ARBA" id="ARBA00022679"/>
    </source>
</evidence>
<dbReference type="Pfam" id="PF01288">
    <property type="entry name" value="HPPK"/>
    <property type="match status" value="1"/>
</dbReference>
<evidence type="ECO:0000256" key="2">
    <source>
        <dbReference type="ARBA" id="ARBA00005051"/>
    </source>
</evidence>
<dbReference type="PANTHER" id="PTHR43071:SF1">
    <property type="entry name" value="2-AMINO-4-HYDROXY-6-HYDROXYMETHYLDIHYDROPTERIDINE PYROPHOSPHOKINASE"/>
    <property type="match status" value="1"/>
</dbReference>
<dbReference type="InterPro" id="IPR000550">
    <property type="entry name" value="Hppk"/>
</dbReference>
<keyword evidence="7" id="KW-0067">ATP-binding</keyword>
<sequence length="172" mass="20245">MNLVYIGLGTNMGARSHHLKLAIEQMLLHRKIKLVDYSSIYETEPVGYVDQDSFLNMVISISTNLTAEEILHIIQEIELLLGRKREIKWGPRTLDLDILLFNQQNIMTEDLIVPHPRMHERSFVLIPLYEIDPNLEWDGYSIKDRLLDRKDREGVQIWKQKNGEDVFELFEN</sequence>
<dbReference type="EC" id="2.7.6.3" evidence="3"/>
<keyword evidence="11" id="KW-1185">Reference proteome</keyword>
<accession>A0ABW4LQG3</accession>
<dbReference type="NCBIfam" id="TIGR01498">
    <property type="entry name" value="folK"/>
    <property type="match status" value="1"/>
</dbReference>
<evidence type="ECO:0000313" key="10">
    <source>
        <dbReference type="EMBL" id="MFD1736928.1"/>
    </source>
</evidence>
<comment type="pathway">
    <text evidence="2">Cofactor biosynthesis; tetrahydrofolate biosynthesis; 2-amino-4-hydroxy-6-hydroxymethyl-7,8-dihydropteridine diphosphate from 7,8-dihydroneopterin triphosphate: step 4/4.</text>
</comment>
<comment type="caution">
    <text evidence="10">The sequence shown here is derived from an EMBL/GenBank/DDBJ whole genome shotgun (WGS) entry which is preliminary data.</text>
</comment>
<evidence type="ECO:0000256" key="7">
    <source>
        <dbReference type="ARBA" id="ARBA00022840"/>
    </source>
</evidence>
<evidence type="ECO:0000256" key="3">
    <source>
        <dbReference type="ARBA" id="ARBA00013253"/>
    </source>
</evidence>
<keyword evidence="4 10" id="KW-0808">Transferase</keyword>
<dbReference type="EMBL" id="JBHUEM010000013">
    <property type="protein sequence ID" value="MFD1736928.1"/>
    <property type="molecule type" value="Genomic_DNA"/>
</dbReference>
<keyword evidence="6" id="KW-0418">Kinase</keyword>
<name>A0ABW4LQG3_9BACI</name>
<dbReference type="InterPro" id="IPR035907">
    <property type="entry name" value="Hppk_sf"/>
</dbReference>
<evidence type="ECO:0000256" key="5">
    <source>
        <dbReference type="ARBA" id="ARBA00022741"/>
    </source>
</evidence>
<evidence type="ECO:0000259" key="9">
    <source>
        <dbReference type="PROSITE" id="PS00794"/>
    </source>
</evidence>
<reference evidence="11" key="1">
    <citation type="journal article" date="2019" name="Int. J. Syst. Evol. Microbiol.">
        <title>The Global Catalogue of Microorganisms (GCM) 10K type strain sequencing project: providing services to taxonomists for standard genome sequencing and annotation.</title>
        <authorList>
            <consortium name="The Broad Institute Genomics Platform"/>
            <consortium name="The Broad Institute Genome Sequencing Center for Infectious Disease"/>
            <person name="Wu L."/>
            <person name="Ma J."/>
        </authorList>
    </citation>
    <scope>NUCLEOTIDE SEQUENCE [LARGE SCALE GENOMIC DNA]</scope>
    <source>
        <strain evidence="11">CCUG 49339</strain>
    </source>
</reference>
<protein>
    <recommendedName>
        <fullName evidence="3">2-amino-4-hydroxy-6-hydroxymethyldihydropteridine diphosphokinase</fullName>
        <ecNumber evidence="3">2.7.6.3</ecNumber>
    </recommendedName>
</protein>
<dbReference type="PANTHER" id="PTHR43071">
    <property type="entry name" value="2-AMINO-4-HYDROXY-6-HYDROXYMETHYLDIHYDROPTERIDINE PYROPHOSPHOKINASE"/>
    <property type="match status" value="1"/>
</dbReference>
<dbReference type="PROSITE" id="PS00794">
    <property type="entry name" value="HPPK"/>
    <property type="match status" value="1"/>
</dbReference>
<evidence type="ECO:0000256" key="8">
    <source>
        <dbReference type="ARBA" id="ARBA00022909"/>
    </source>
</evidence>
<evidence type="ECO:0000313" key="11">
    <source>
        <dbReference type="Proteomes" id="UP001597214"/>
    </source>
</evidence>
<feature type="domain" description="7,8-dihydro-6-hydroxymethylpterin-pyrophosphokinase" evidence="9">
    <location>
        <begin position="88"/>
        <end position="99"/>
    </location>
</feature>
<keyword evidence="5" id="KW-0547">Nucleotide-binding</keyword>
<dbReference type="RefSeq" id="WP_377928115.1">
    <property type="nucleotide sequence ID" value="NZ_JBHUEM010000013.1"/>
</dbReference>
<dbReference type="Gene3D" id="3.30.70.560">
    <property type="entry name" value="7,8-Dihydro-6-hydroxymethylpterin-pyrophosphokinase HPPK"/>
    <property type="match status" value="1"/>
</dbReference>